<feature type="transmembrane region" description="Helical" evidence="2">
    <location>
        <begin position="156"/>
        <end position="178"/>
    </location>
</feature>
<gene>
    <name evidence="3" type="ORF">LAZ67_9000969</name>
</gene>
<keyword evidence="2" id="KW-0472">Membrane</keyword>
<keyword evidence="2" id="KW-0812">Transmembrane</keyword>
<keyword evidence="4" id="KW-1185">Reference proteome</keyword>
<evidence type="ECO:0000256" key="1">
    <source>
        <dbReference type="SAM" id="MobiDB-lite"/>
    </source>
</evidence>
<feature type="compositionally biased region" description="Basic residues" evidence="1">
    <location>
        <begin position="402"/>
        <end position="419"/>
    </location>
</feature>
<feature type="region of interest" description="Disordered" evidence="1">
    <location>
        <begin position="373"/>
        <end position="429"/>
    </location>
</feature>
<dbReference type="PANTHER" id="PTHR21579">
    <property type="entry name" value="PROTEIN TINCAR"/>
    <property type="match status" value="1"/>
</dbReference>
<organism evidence="3 4">
    <name type="scientific">Cordylochernes scorpioides</name>
    <dbReference type="NCBI Taxonomy" id="51811"/>
    <lineage>
        <taxon>Eukaryota</taxon>
        <taxon>Metazoa</taxon>
        <taxon>Ecdysozoa</taxon>
        <taxon>Arthropoda</taxon>
        <taxon>Chelicerata</taxon>
        <taxon>Arachnida</taxon>
        <taxon>Pseudoscorpiones</taxon>
        <taxon>Cheliferoidea</taxon>
        <taxon>Chernetidae</taxon>
        <taxon>Cordylochernes</taxon>
    </lineage>
</organism>
<feature type="compositionally biased region" description="Polar residues" evidence="1">
    <location>
        <begin position="602"/>
        <end position="640"/>
    </location>
</feature>
<feature type="region of interest" description="Disordered" evidence="1">
    <location>
        <begin position="602"/>
        <end position="666"/>
    </location>
</feature>
<evidence type="ECO:0000313" key="4">
    <source>
        <dbReference type="Proteomes" id="UP001235939"/>
    </source>
</evidence>
<evidence type="ECO:0000256" key="2">
    <source>
        <dbReference type="SAM" id="Phobius"/>
    </source>
</evidence>
<dbReference type="PANTHER" id="PTHR21579:SF20">
    <property type="entry name" value="PROTEIN TINCAR"/>
    <property type="match status" value="1"/>
</dbReference>
<feature type="transmembrane region" description="Helical" evidence="2">
    <location>
        <begin position="114"/>
        <end position="136"/>
    </location>
</feature>
<proteinExistence type="predicted"/>
<accession>A0ABY6KXS4</accession>
<reference evidence="3 4" key="1">
    <citation type="submission" date="2022-01" db="EMBL/GenBank/DDBJ databases">
        <title>A chromosomal length assembly of Cordylochernes scorpioides.</title>
        <authorList>
            <person name="Zeh D."/>
            <person name="Zeh J."/>
        </authorList>
    </citation>
    <scope>NUCLEOTIDE SEQUENCE [LARGE SCALE GENOMIC DNA]</scope>
    <source>
        <strain evidence="3">IN4F17</strain>
        <tissue evidence="3">Whole Body</tissue>
    </source>
</reference>
<name>A0ABY6KXS4_9ARAC</name>
<dbReference type="Proteomes" id="UP001235939">
    <property type="component" value="Chromosome 09"/>
</dbReference>
<dbReference type="EMBL" id="CP092871">
    <property type="protein sequence ID" value="UYV71895.1"/>
    <property type="molecule type" value="Genomic_DNA"/>
</dbReference>
<dbReference type="InterPro" id="IPR053291">
    <property type="entry name" value="Ommatidial_diff-associated"/>
</dbReference>
<protein>
    <submittedName>
        <fullName evidence="3">Uncharacterized protein</fullName>
    </submittedName>
</protein>
<evidence type="ECO:0000313" key="3">
    <source>
        <dbReference type="EMBL" id="UYV71895.1"/>
    </source>
</evidence>
<feature type="compositionally biased region" description="Basic residues" evidence="1">
    <location>
        <begin position="373"/>
        <end position="386"/>
    </location>
</feature>
<feature type="transmembrane region" description="Helical" evidence="2">
    <location>
        <begin position="241"/>
        <end position="264"/>
    </location>
</feature>
<feature type="compositionally biased region" description="Polar residues" evidence="1">
    <location>
        <begin position="649"/>
        <end position="659"/>
    </location>
</feature>
<sequence>MGDIEVSNGDFKKNYIIYHMYSVWKTDIDFLIPPSERVVMLSFISTAVNESAWGRRELVGPSVPPSSRFQVEEVPSVSPEFLNYAFALLVYAVRYPSVYWNASKSFGLLFSFQLILNGFQQLLAFAGFAVLYKIHIVGPRETLLKYSPFLLNVSGTVTLLIIYTIVVNLSGSVVYMYGYQKYREWQRKYLQKNHITWMKTSGEFWGYYPHVTAFIVLLSLATTSAPLMYDLSIVYCGSLDGAVLATVTGTICHMLLWIIFWFFLTLKQSWQFQGAPCSNNNILANGNITKVPNEIELPGIKGKEAPLLIIENGKTFQVQETASKMAILNLAKKSMGQKLVPSPGEDEDVYWLKPKTLNSKDGKSAAETERLLKSKNNKKASGQKHKVTFEESLQKLSPNKKDKSKSKSPKQNGKSKGKNSKYEDLSDSDGDYATLRDLPLSKDDHTHKSLCPLGTAEELEAITRGIDDGDYELLLEHKPIHVLEDGKTPMIVCDTIPESGCGAGSDSSSGVHSSSSIAGDKRCSSLENLLIQPRTRWKSMSLQRNVEPPIVPPHGLEADLDPNDSTLVIWRHTYDQNILRLAKNGPDPFGRSTNMRMTSFTEHPDFGNSQHAPVMSPKQTELRQSILNSLKPFSQIQRAGSTKPESEADSANYSNTSSGDSDKSHS</sequence>
<feature type="transmembrane region" description="Helical" evidence="2">
    <location>
        <begin position="207"/>
        <end position="229"/>
    </location>
</feature>
<keyword evidence="2" id="KW-1133">Transmembrane helix</keyword>